<dbReference type="HOGENOM" id="CLU_015606_2_0_1"/>
<evidence type="ECO:0000259" key="2">
    <source>
        <dbReference type="PROSITE" id="PS51391"/>
    </source>
</evidence>
<dbReference type="InterPro" id="IPR047415">
    <property type="entry name" value="Pcf11_CID"/>
</dbReference>
<dbReference type="InterPro" id="IPR008942">
    <property type="entry name" value="ENTH_VHS"/>
</dbReference>
<dbReference type="EMBL" id="KN824288">
    <property type="protein sequence ID" value="KIM29518.1"/>
    <property type="molecule type" value="Genomic_DNA"/>
</dbReference>
<sequence>MSVYNAYPAHGSNASYYSQTHNSQPYQQQYPAYYTAPTTQQQPPALDENSFRSLYTQRLGALTVNSRPIIQDLSMLAQNYPQMAHIVVESIERQVRMMSAPFKLPLFYLLDSIAKNAFHPYAAAFAPRIVRLFLDSYHAVDQPTQHKMREMMATWRSGSPDHRELFGSAVQSEIERVWGTSRMPTSNQVLTELDVVLVQKERAAQQNPYDELLPRHITALHELKRMIPTMNTSDLTATLTRLREMARASVSVVQQPPPGPTNVPNPYASFQAPQLPNYPPPPVANSFPPIPPSGLPAPLPATGFNAQNIISLLSSITSLQPGKLSVDTPVSVEISASMSLEDYEKAILQRKIKVTSTDISRTKPQILPFLYIKDSPQCNECGIRFPAGEDGKVKLRDHLDQHFRQNTKSSENVGRGFSRSWFVGRKNWVSDIPEHSLNKGKRPLAKMSEKQKAEVAEATRKELEAKYIIVPPGEEGKELRCAICMEKISLEFMEEDGDGDWVWKNAVKVDNKIYHATCHHDWANSTFNKQRLLEGEMSRQGTPDTSSRMDTTPLRLKSDSPKTPPSQLLSIAGTKRKAAPSIDTAKPASPSSKEGTPVVRGDDDEPRIKRRAIQV</sequence>
<dbReference type="GO" id="GO:0003729">
    <property type="term" value="F:mRNA binding"/>
    <property type="evidence" value="ECO:0007669"/>
    <property type="project" value="InterPro"/>
</dbReference>
<name>A0A0C2WTN3_SERVB</name>
<dbReference type="Proteomes" id="UP000054097">
    <property type="component" value="Unassembled WGS sequence"/>
</dbReference>
<feature type="compositionally biased region" description="Polar residues" evidence="1">
    <location>
        <begin position="539"/>
        <end position="550"/>
    </location>
</feature>
<dbReference type="GO" id="GO:0006369">
    <property type="term" value="P:termination of RNA polymerase II transcription"/>
    <property type="evidence" value="ECO:0007669"/>
    <property type="project" value="InterPro"/>
</dbReference>
<dbReference type="GO" id="GO:0005849">
    <property type="term" value="C:mRNA cleavage factor complex"/>
    <property type="evidence" value="ECO:0007669"/>
    <property type="project" value="TreeGrafter"/>
</dbReference>
<dbReference type="STRING" id="933852.A0A0C2WTN3"/>
<evidence type="ECO:0000313" key="4">
    <source>
        <dbReference type="Proteomes" id="UP000054097"/>
    </source>
</evidence>
<dbReference type="InterPro" id="IPR006569">
    <property type="entry name" value="CID_dom"/>
</dbReference>
<dbReference type="PANTHER" id="PTHR15921:SF3">
    <property type="entry name" value="PRE-MRNA CLEAVAGE COMPLEX 2 PROTEIN PCF11"/>
    <property type="match status" value="1"/>
</dbReference>
<dbReference type="Pfam" id="PF04818">
    <property type="entry name" value="CID"/>
    <property type="match status" value="1"/>
</dbReference>
<dbReference type="GO" id="GO:0031124">
    <property type="term" value="P:mRNA 3'-end processing"/>
    <property type="evidence" value="ECO:0007669"/>
    <property type="project" value="InterPro"/>
</dbReference>
<dbReference type="AlphaFoldDB" id="A0A0C2WTN3"/>
<feature type="region of interest" description="Disordered" evidence="1">
    <location>
        <begin position="536"/>
        <end position="615"/>
    </location>
</feature>
<dbReference type="FunFam" id="1.25.40.90:FF:000016">
    <property type="entry name" value="mRNA cleavage factor complex component Pcf11"/>
    <property type="match status" value="1"/>
</dbReference>
<dbReference type="SMART" id="SM00582">
    <property type="entry name" value="RPR"/>
    <property type="match status" value="1"/>
</dbReference>
<dbReference type="InterPro" id="IPR054127">
    <property type="entry name" value="Pcf11_C"/>
</dbReference>
<dbReference type="GO" id="GO:0005737">
    <property type="term" value="C:cytoplasm"/>
    <property type="evidence" value="ECO:0007669"/>
    <property type="project" value="TreeGrafter"/>
</dbReference>
<dbReference type="SUPFAM" id="SSF48464">
    <property type="entry name" value="ENTH/VHS domain"/>
    <property type="match status" value="1"/>
</dbReference>
<reference evidence="4" key="2">
    <citation type="submission" date="2015-01" db="EMBL/GenBank/DDBJ databases">
        <title>Evolutionary Origins and Diversification of the Mycorrhizal Mutualists.</title>
        <authorList>
            <consortium name="DOE Joint Genome Institute"/>
            <consortium name="Mycorrhizal Genomics Consortium"/>
            <person name="Kohler A."/>
            <person name="Kuo A."/>
            <person name="Nagy L.G."/>
            <person name="Floudas D."/>
            <person name="Copeland A."/>
            <person name="Barry K.W."/>
            <person name="Cichocki N."/>
            <person name="Veneault-Fourrey C."/>
            <person name="LaButti K."/>
            <person name="Lindquist E.A."/>
            <person name="Lipzen A."/>
            <person name="Lundell T."/>
            <person name="Morin E."/>
            <person name="Murat C."/>
            <person name="Riley R."/>
            <person name="Ohm R."/>
            <person name="Sun H."/>
            <person name="Tunlid A."/>
            <person name="Henrissat B."/>
            <person name="Grigoriev I.V."/>
            <person name="Hibbett D.S."/>
            <person name="Martin F."/>
        </authorList>
    </citation>
    <scope>NUCLEOTIDE SEQUENCE [LARGE SCALE GENOMIC DNA]</scope>
    <source>
        <strain evidence="4">MAFF 305830</strain>
    </source>
</reference>
<gene>
    <name evidence="3" type="ORF">M408DRAFT_328768</name>
</gene>
<dbReference type="GO" id="GO:0000993">
    <property type="term" value="F:RNA polymerase II complex binding"/>
    <property type="evidence" value="ECO:0007669"/>
    <property type="project" value="InterPro"/>
</dbReference>
<organism evidence="3 4">
    <name type="scientific">Serendipita vermifera MAFF 305830</name>
    <dbReference type="NCBI Taxonomy" id="933852"/>
    <lineage>
        <taxon>Eukaryota</taxon>
        <taxon>Fungi</taxon>
        <taxon>Dikarya</taxon>
        <taxon>Basidiomycota</taxon>
        <taxon>Agaricomycotina</taxon>
        <taxon>Agaricomycetes</taxon>
        <taxon>Sebacinales</taxon>
        <taxon>Serendipitaceae</taxon>
        <taxon>Serendipita</taxon>
    </lineage>
</organism>
<accession>A0A0C2WTN3</accession>
<evidence type="ECO:0000256" key="1">
    <source>
        <dbReference type="SAM" id="MobiDB-lite"/>
    </source>
</evidence>
<feature type="domain" description="CID" evidence="2">
    <location>
        <begin position="47"/>
        <end position="182"/>
    </location>
</feature>
<dbReference type="OrthoDB" id="2129491at2759"/>
<dbReference type="PROSITE" id="PS51391">
    <property type="entry name" value="CID"/>
    <property type="match status" value="1"/>
</dbReference>
<evidence type="ECO:0000313" key="3">
    <source>
        <dbReference type="EMBL" id="KIM29518.1"/>
    </source>
</evidence>
<keyword evidence="4" id="KW-1185">Reference proteome</keyword>
<dbReference type="Pfam" id="PF21936">
    <property type="entry name" value="Pcf11_C"/>
    <property type="match status" value="1"/>
</dbReference>
<protein>
    <recommendedName>
        <fullName evidence="2">CID domain-containing protein</fullName>
    </recommendedName>
</protein>
<dbReference type="CDD" id="cd16982">
    <property type="entry name" value="CID_Pcf11"/>
    <property type="match status" value="1"/>
</dbReference>
<dbReference type="Gene3D" id="1.25.40.90">
    <property type="match status" value="1"/>
</dbReference>
<dbReference type="PANTHER" id="PTHR15921">
    <property type="entry name" value="PRE-MRNA CLEAVAGE COMPLEX II"/>
    <property type="match status" value="1"/>
</dbReference>
<dbReference type="InterPro" id="IPR045154">
    <property type="entry name" value="PCF11-like"/>
</dbReference>
<proteinExistence type="predicted"/>
<reference evidence="3 4" key="1">
    <citation type="submission" date="2014-04" db="EMBL/GenBank/DDBJ databases">
        <authorList>
            <consortium name="DOE Joint Genome Institute"/>
            <person name="Kuo A."/>
            <person name="Zuccaro A."/>
            <person name="Kohler A."/>
            <person name="Nagy L.G."/>
            <person name="Floudas D."/>
            <person name="Copeland A."/>
            <person name="Barry K.W."/>
            <person name="Cichocki N."/>
            <person name="Veneault-Fourrey C."/>
            <person name="LaButti K."/>
            <person name="Lindquist E.A."/>
            <person name="Lipzen A."/>
            <person name="Lundell T."/>
            <person name="Morin E."/>
            <person name="Murat C."/>
            <person name="Sun H."/>
            <person name="Tunlid A."/>
            <person name="Henrissat B."/>
            <person name="Grigoriev I.V."/>
            <person name="Hibbett D.S."/>
            <person name="Martin F."/>
            <person name="Nordberg H.P."/>
            <person name="Cantor M.N."/>
            <person name="Hua S.X."/>
        </authorList>
    </citation>
    <scope>NUCLEOTIDE SEQUENCE [LARGE SCALE GENOMIC DNA]</scope>
    <source>
        <strain evidence="3 4">MAFF 305830</strain>
    </source>
</reference>